<dbReference type="InterPro" id="IPR036388">
    <property type="entry name" value="WH-like_DNA-bd_sf"/>
</dbReference>
<evidence type="ECO:0000313" key="6">
    <source>
        <dbReference type="Proteomes" id="UP000054844"/>
    </source>
</evidence>
<comment type="caution">
    <text evidence="5">The sequence shown here is derived from an EMBL/GenBank/DDBJ whole genome shotgun (WGS) entry which is preliminary data.</text>
</comment>
<evidence type="ECO:0000256" key="3">
    <source>
        <dbReference type="ARBA" id="ARBA00023163"/>
    </source>
</evidence>
<dbReference type="AlphaFoldDB" id="A0A1S8CYW1"/>
<dbReference type="PROSITE" id="PS50949">
    <property type="entry name" value="HTH_GNTR"/>
    <property type="match status" value="1"/>
</dbReference>
<keyword evidence="3" id="KW-0804">Transcription</keyword>
<dbReference type="PANTHER" id="PTHR43537:SF20">
    <property type="entry name" value="HTH-TYPE TRANSCRIPTIONAL REPRESSOR GLAR"/>
    <property type="match status" value="1"/>
</dbReference>
<dbReference type="Gene3D" id="1.20.120.530">
    <property type="entry name" value="GntR ligand-binding domain-like"/>
    <property type="match status" value="1"/>
</dbReference>
<gene>
    <name evidence="5" type="ORF">APZ41_020855</name>
</gene>
<proteinExistence type="predicted"/>
<dbReference type="Gene3D" id="1.10.10.10">
    <property type="entry name" value="Winged helix-like DNA-binding domain superfamily/Winged helix DNA-binding domain"/>
    <property type="match status" value="1"/>
</dbReference>
<dbReference type="SMART" id="SM00895">
    <property type="entry name" value="FCD"/>
    <property type="match status" value="1"/>
</dbReference>
<dbReference type="InterPro" id="IPR008920">
    <property type="entry name" value="TF_FadR/GntR_C"/>
</dbReference>
<dbReference type="EMBL" id="LLWF02000149">
    <property type="protein sequence ID" value="ONH81252.1"/>
    <property type="molecule type" value="Genomic_DNA"/>
</dbReference>
<dbReference type="GO" id="GO:0003677">
    <property type="term" value="F:DNA binding"/>
    <property type="evidence" value="ECO:0007669"/>
    <property type="project" value="UniProtKB-KW"/>
</dbReference>
<dbReference type="PANTHER" id="PTHR43537">
    <property type="entry name" value="TRANSCRIPTIONAL REGULATOR, GNTR FAMILY"/>
    <property type="match status" value="1"/>
</dbReference>
<dbReference type="Pfam" id="PF00392">
    <property type="entry name" value="GntR"/>
    <property type="match status" value="1"/>
</dbReference>
<dbReference type="InterPro" id="IPR011711">
    <property type="entry name" value="GntR_C"/>
</dbReference>
<evidence type="ECO:0000259" key="4">
    <source>
        <dbReference type="PROSITE" id="PS50949"/>
    </source>
</evidence>
<protein>
    <recommendedName>
        <fullName evidence="4">HTH gntR-type domain-containing protein</fullName>
    </recommendedName>
</protein>
<evidence type="ECO:0000313" key="5">
    <source>
        <dbReference type="EMBL" id="ONH81252.1"/>
    </source>
</evidence>
<keyword evidence="2" id="KW-0238">DNA-binding</keyword>
<dbReference type="SMART" id="SM00345">
    <property type="entry name" value="HTH_GNTR"/>
    <property type="match status" value="1"/>
</dbReference>
<feature type="domain" description="HTH gntR-type" evidence="4">
    <location>
        <begin position="8"/>
        <end position="75"/>
    </location>
</feature>
<dbReference type="SUPFAM" id="SSF46785">
    <property type="entry name" value="Winged helix' DNA-binding domain"/>
    <property type="match status" value="1"/>
</dbReference>
<dbReference type="GO" id="GO:0003700">
    <property type="term" value="F:DNA-binding transcription factor activity"/>
    <property type="evidence" value="ECO:0007669"/>
    <property type="project" value="InterPro"/>
</dbReference>
<dbReference type="Pfam" id="PF07729">
    <property type="entry name" value="FCD"/>
    <property type="match status" value="1"/>
</dbReference>
<dbReference type="Proteomes" id="UP000054844">
    <property type="component" value="Unassembled WGS sequence"/>
</dbReference>
<dbReference type="SUPFAM" id="SSF48008">
    <property type="entry name" value="GntR ligand-binding domain-like"/>
    <property type="match status" value="1"/>
</dbReference>
<dbReference type="InterPro" id="IPR036390">
    <property type="entry name" value="WH_DNA-bd_sf"/>
</dbReference>
<name>A0A1S8CYW1_9PROT</name>
<accession>A0A1S8CYW1</accession>
<dbReference type="InterPro" id="IPR000524">
    <property type="entry name" value="Tscrpt_reg_HTH_GntR"/>
</dbReference>
<keyword evidence="6" id="KW-1185">Reference proteome</keyword>
<reference evidence="5" key="1">
    <citation type="submission" date="2016-12" db="EMBL/GenBank/DDBJ databases">
        <title>Draft genome sequence of Roseomonas mucosa strain AU37, isolated from a peripheral intravenous catheter.</title>
        <authorList>
            <person name="Choudhury M.A."/>
            <person name="Sidjabat H.E."/>
            <person name="Wailan A.M."/>
            <person name="Zhang L."/>
            <person name="Marsh N.M."/>
            <person name="Rickard C.M."/>
            <person name="Davies M."/>
            <person name="Mcmillan D.J."/>
        </authorList>
    </citation>
    <scope>NUCLEOTIDE SEQUENCE [LARGE SCALE GENOMIC DNA]</scope>
    <source>
        <strain evidence="5">AU37</strain>
    </source>
</reference>
<dbReference type="RefSeq" id="WP_076970450.1">
    <property type="nucleotide sequence ID" value="NZ_LLWF02000149.1"/>
</dbReference>
<keyword evidence="1" id="KW-0805">Transcription regulation</keyword>
<organism evidence="5 6">
    <name type="scientific">Roseomonas mucosa</name>
    <dbReference type="NCBI Taxonomy" id="207340"/>
    <lineage>
        <taxon>Bacteria</taxon>
        <taxon>Pseudomonadati</taxon>
        <taxon>Pseudomonadota</taxon>
        <taxon>Alphaproteobacteria</taxon>
        <taxon>Acetobacterales</taxon>
        <taxon>Roseomonadaceae</taxon>
        <taxon>Roseomonas</taxon>
    </lineage>
</organism>
<dbReference type="STRING" id="207340.APZ41_020855"/>
<evidence type="ECO:0000256" key="1">
    <source>
        <dbReference type="ARBA" id="ARBA00023015"/>
    </source>
</evidence>
<sequence>MLPNTGDSTFSGAAVRRLKEDIVSGVLPPRSRLRLRELSALYGLGTTPLREALARLAAEGIVVLEGQKGFSVPPVTREHLLDVTRSRQVVEPEALRLAMEEGGASWEDEIVASLALLEREIENWNPADEEWLDRYEERHHRFHRALIEACPLASLRRFCDELYVHKTRYRRVVKSMHGDWPEVLAVHQGLARQVLAREEQALATLRAHIGITAEQLVALIETPPAKQRRRGGSG</sequence>
<evidence type="ECO:0000256" key="2">
    <source>
        <dbReference type="ARBA" id="ARBA00023125"/>
    </source>
</evidence>